<dbReference type="SUPFAM" id="SSF55729">
    <property type="entry name" value="Acyl-CoA N-acyltransferases (Nat)"/>
    <property type="match status" value="1"/>
</dbReference>
<organism evidence="4 5">
    <name type="scientific">Desulfosporosinus meridiei (strain ATCC BAA-275 / DSM 13257 / KCTC 12902 / NCIMB 13706 / S10)</name>
    <dbReference type="NCBI Taxonomy" id="768704"/>
    <lineage>
        <taxon>Bacteria</taxon>
        <taxon>Bacillati</taxon>
        <taxon>Bacillota</taxon>
        <taxon>Clostridia</taxon>
        <taxon>Eubacteriales</taxon>
        <taxon>Desulfitobacteriaceae</taxon>
        <taxon>Desulfosporosinus</taxon>
    </lineage>
</organism>
<dbReference type="HOGENOM" id="CLU_101288_2_1_9"/>
<protein>
    <recommendedName>
        <fullName evidence="6">N-acetyltransferase domain-containing protein</fullName>
    </recommendedName>
</protein>
<evidence type="ECO:0008006" key="6">
    <source>
        <dbReference type="Google" id="ProtNLM"/>
    </source>
</evidence>
<dbReference type="eggNOG" id="COG0456">
    <property type="taxonomic scope" value="Bacteria"/>
</dbReference>
<dbReference type="GO" id="GO:0016746">
    <property type="term" value="F:acyltransferase activity"/>
    <property type="evidence" value="ECO:0007669"/>
    <property type="project" value="UniProtKB-KW"/>
</dbReference>
<sequence>MFYKEEEFENILPMVELVNYSPGYRLGDFNCGSEDYNSFLTNDAKYYIQENICQVKLLINKQNGDIIAYMALNTDSFLLDPEEKEKEKLDIPFNSVPSMKIGKLAVDINYKDLPYGSFMLWLSMGLLEKINESGVGCRFIAVDADITERTDTPDFYLKNGFEYNEKQNKKRAKSLSMRLDAF</sequence>
<dbReference type="RefSeq" id="WP_014904142.1">
    <property type="nucleotide sequence ID" value="NC_018515.1"/>
</dbReference>
<evidence type="ECO:0000313" key="4">
    <source>
        <dbReference type="EMBL" id="AFQ45233.1"/>
    </source>
</evidence>
<evidence type="ECO:0000256" key="1">
    <source>
        <dbReference type="ARBA" id="ARBA00022649"/>
    </source>
</evidence>
<evidence type="ECO:0000256" key="2">
    <source>
        <dbReference type="ARBA" id="ARBA00022679"/>
    </source>
</evidence>
<reference evidence="4 5" key="1">
    <citation type="journal article" date="2012" name="J. Bacteriol.">
        <title>Complete genome sequences of Desulfosporosinus orientis DSM765T, Desulfosporosinus youngiae DSM17734T, Desulfosporosinus meridiei DSM13257T, and Desulfosporosinus acidiphilus DSM22704T.</title>
        <authorList>
            <person name="Pester M."/>
            <person name="Brambilla E."/>
            <person name="Alazard D."/>
            <person name="Rattei T."/>
            <person name="Weinmaier T."/>
            <person name="Han J."/>
            <person name="Lucas S."/>
            <person name="Lapidus A."/>
            <person name="Cheng J.F."/>
            <person name="Goodwin L."/>
            <person name="Pitluck S."/>
            <person name="Peters L."/>
            <person name="Ovchinnikova G."/>
            <person name="Teshima H."/>
            <person name="Detter J.C."/>
            <person name="Han C.S."/>
            <person name="Tapia R."/>
            <person name="Land M.L."/>
            <person name="Hauser L."/>
            <person name="Kyrpides N.C."/>
            <person name="Ivanova N.N."/>
            <person name="Pagani I."/>
            <person name="Huntmann M."/>
            <person name="Wei C.L."/>
            <person name="Davenport K.W."/>
            <person name="Daligault H."/>
            <person name="Chain P.S."/>
            <person name="Chen A."/>
            <person name="Mavromatis K."/>
            <person name="Markowitz V."/>
            <person name="Szeto E."/>
            <person name="Mikhailova N."/>
            <person name="Pati A."/>
            <person name="Wagner M."/>
            <person name="Woyke T."/>
            <person name="Ollivier B."/>
            <person name="Klenk H.P."/>
            <person name="Spring S."/>
            <person name="Loy A."/>
        </authorList>
    </citation>
    <scope>NUCLEOTIDE SEQUENCE [LARGE SCALE GENOMIC DNA]</scope>
    <source>
        <strain evidence="5">ATCC BAA-275 / DSM 13257 / NCIMB 13706 / S10</strain>
    </source>
</reference>
<reference evidence="5" key="2">
    <citation type="submission" date="2012-08" db="EMBL/GenBank/DDBJ databases">
        <title>Finished genome of Desulfosporosinus meridiei DSM 13257.</title>
        <authorList>
            <person name="Huntemann M."/>
            <person name="Wei C.-L."/>
            <person name="Han J."/>
            <person name="Detter J.C."/>
            <person name="Han C."/>
            <person name="Davenport K."/>
            <person name="Daligault H."/>
            <person name="Erkkila T."/>
            <person name="Gu W."/>
            <person name="Munk A.C.C."/>
            <person name="Teshima H."/>
            <person name="Xu Y."/>
            <person name="Chain P."/>
            <person name="Tapia R."/>
            <person name="Chen A."/>
            <person name="Krypides N."/>
            <person name="Mavromatis K."/>
            <person name="Markowitz V."/>
            <person name="Szeto E."/>
            <person name="Ivanova N."/>
            <person name="Mikhailova N."/>
            <person name="Ovchinnikova G."/>
            <person name="Pagani I."/>
            <person name="Pati A."/>
            <person name="Goodwin L."/>
            <person name="Peters L."/>
            <person name="Pitluck S."/>
            <person name="Woyke T."/>
            <person name="Pester M."/>
            <person name="Spring S."/>
            <person name="Ollivier B."/>
            <person name="Rattei T."/>
            <person name="Klenk H.-P."/>
            <person name="Wagner M."/>
            <person name="Loy A."/>
        </authorList>
    </citation>
    <scope>NUCLEOTIDE SEQUENCE [LARGE SCALE GENOMIC DNA]</scope>
    <source>
        <strain evidence="5">ATCC BAA-275 / DSM 13257 / NCIMB 13706 / S10</strain>
    </source>
</reference>
<dbReference type="KEGG" id="dmi:Desmer_3367"/>
<keyword evidence="3" id="KW-0012">Acyltransferase</keyword>
<keyword evidence="2" id="KW-0808">Transferase</keyword>
<accession>J7J1P2</accession>
<gene>
    <name evidence="4" type="ordered locus">Desmer_3367</name>
</gene>
<evidence type="ECO:0000313" key="5">
    <source>
        <dbReference type="Proteomes" id="UP000005262"/>
    </source>
</evidence>
<dbReference type="EMBL" id="CP003629">
    <property type="protein sequence ID" value="AFQ45233.1"/>
    <property type="molecule type" value="Genomic_DNA"/>
</dbReference>
<dbReference type="PANTHER" id="PTHR36449:SF1">
    <property type="entry name" value="ACETYLTRANSFERASE"/>
    <property type="match status" value="1"/>
</dbReference>
<dbReference type="AlphaFoldDB" id="J7J1P2"/>
<dbReference type="PANTHER" id="PTHR36449">
    <property type="entry name" value="ACETYLTRANSFERASE-RELATED"/>
    <property type="match status" value="1"/>
</dbReference>
<keyword evidence="1" id="KW-1277">Toxin-antitoxin system</keyword>
<keyword evidence="5" id="KW-1185">Reference proteome</keyword>
<dbReference type="STRING" id="768704.Desmer_3367"/>
<dbReference type="Proteomes" id="UP000005262">
    <property type="component" value="Chromosome"/>
</dbReference>
<dbReference type="Gene3D" id="3.40.630.30">
    <property type="match status" value="1"/>
</dbReference>
<name>J7J1P2_DESMD</name>
<dbReference type="InterPro" id="IPR016181">
    <property type="entry name" value="Acyl_CoA_acyltransferase"/>
</dbReference>
<proteinExistence type="predicted"/>
<dbReference type="OrthoDB" id="1798296at2"/>
<evidence type="ECO:0000256" key="3">
    <source>
        <dbReference type="ARBA" id="ARBA00023315"/>
    </source>
</evidence>